<dbReference type="RefSeq" id="WP_179703331.1">
    <property type="nucleotide sequence ID" value="NZ_JACCAU010000001.1"/>
</dbReference>
<evidence type="ECO:0008006" key="5">
    <source>
        <dbReference type="Google" id="ProtNLM"/>
    </source>
</evidence>
<name>A0A7Y9W3L9_9BURK</name>
<dbReference type="InterPro" id="IPR023346">
    <property type="entry name" value="Lysozyme-like_dom_sf"/>
</dbReference>
<evidence type="ECO:0000313" key="3">
    <source>
        <dbReference type="EMBL" id="NYH13554.1"/>
    </source>
</evidence>
<organism evidence="3 4">
    <name type="scientific">Paraburkholderia bryophila</name>
    <dbReference type="NCBI Taxonomy" id="420952"/>
    <lineage>
        <taxon>Bacteria</taxon>
        <taxon>Pseudomonadati</taxon>
        <taxon>Pseudomonadota</taxon>
        <taxon>Betaproteobacteria</taxon>
        <taxon>Burkholderiales</taxon>
        <taxon>Burkholderiaceae</taxon>
        <taxon>Paraburkholderia</taxon>
    </lineage>
</organism>
<gene>
    <name evidence="3" type="ORF">GGD41_000782</name>
</gene>
<evidence type="ECO:0000313" key="4">
    <source>
        <dbReference type="Proteomes" id="UP000572540"/>
    </source>
</evidence>
<protein>
    <recommendedName>
        <fullName evidence="5">Transglycosylase-like protein with SLT domain</fullName>
    </recommendedName>
</protein>
<dbReference type="CDD" id="cd00254">
    <property type="entry name" value="LT-like"/>
    <property type="match status" value="1"/>
</dbReference>
<dbReference type="Proteomes" id="UP000572540">
    <property type="component" value="Unassembled WGS sequence"/>
</dbReference>
<dbReference type="Gene3D" id="1.10.530.10">
    <property type="match status" value="1"/>
</dbReference>
<accession>A0A7Y9W3L9</accession>
<dbReference type="SUPFAM" id="SSF53955">
    <property type="entry name" value="Lysozyme-like"/>
    <property type="match status" value="1"/>
</dbReference>
<feature type="region of interest" description="Disordered" evidence="2">
    <location>
        <begin position="633"/>
        <end position="656"/>
    </location>
</feature>
<proteinExistence type="predicted"/>
<dbReference type="EMBL" id="JACCAU010000001">
    <property type="protein sequence ID" value="NYH13554.1"/>
    <property type="molecule type" value="Genomic_DNA"/>
</dbReference>
<comment type="caution">
    <text evidence="3">The sequence shown here is derived from an EMBL/GenBank/DDBJ whole genome shotgun (WGS) entry which is preliminary data.</text>
</comment>
<keyword evidence="1" id="KW-0175">Coiled coil</keyword>
<reference evidence="3 4" key="1">
    <citation type="submission" date="2020-07" db="EMBL/GenBank/DDBJ databases">
        <title>Exploring microbial biodiversity for novel pathways involved in the catabolism of aromatic compounds derived from lignin.</title>
        <authorList>
            <person name="Elkins J."/>
        </authorList>
    </citation>
    <scope>NUCLEOTIDE SEQUENCE [LARGE SCALE GENOMIC DNA]</scope>
    <source>
        <strain evidence="3 4">H2C3B</strain>
    </source>
</reference>
<evidence type="ECO:0000256" key="1">
    <source>
        <dbReference type="SAM" id="Coils"/>
    </source>
</evidence>
<dbReference type="AlphaFoldDB" id="A0A7Y9W3L9"/>
<evidence type="ECO:0000256" key="2">
    <source>
        <dbReference type="SAM" id="MobiDB-lite"/>
    </source>
</evidence>
<sequence>MAGEGGGKPVLKIPVDSSEWDAFIDSYQHYNATLEKQGDAWASSNRGIREQKTAFDSVEKIFEKLVKAATDPKFSNQSSGVFVRLRKDSAETEKSWRTISRDLEKSAKSMGGLARSGLSFNSLGLFGGALGLAGAIAGGAFAGVRSADDDLANQNLLNRKLGLKPGEEKAFGNVYEKVGADSDFLAKIATAKANQSDWRYLQAAGVSVQDIQAKDPAELAQEFLQKASAKYKAMGAQGGLWAEGTGVSKIAGIQTLNAASSYNAADYADFAKQFQKLVPQLAAQQKTLDEATGARQQIEADLAKNELELDKALIKLNPMVISAADGITEWVTAFANSGELERDIKAVGSAFEDVATVFEKGRDVLNHLFGLDKPDAHKGPSAEKGGPGDRALSTLFGSGYSSGFSYGPHDAPHAGGSDAWDYYKNLLFGSGSSSPPPTPGMDTLLDATREVESSNGKNLTGPVTAEGWRARGPYQFSPADLARYGVTDPDNEQQERAAAARKYADLKKRYGDNAHEFEAAYAWGEGNIDKYLKKHGGQWGEGDLPASVKDYLVKMDKAQAARQSNPFENASIEQYTAAEEHAKATDDRQNGGGMALAYAVDPAKQAKADYDGWQANLAAAHARIDKLKASVSGTLSEGGGSQYRSPDAPRTPSTQMAPYNINVTVTPLAGSSTTVTAGGLAQ</sequence>
<feature type="coiled-coil region" evidence="1">
    <location>
        <begin position="281"/>
        <end position="315"/>
    </location>
</feature>